<evidence type="ECO:0000313" key="3">
    <source>
        <dbReference type="EMBL" id="MBP2369661.1"/>
    </source>
</evidence>
<proteinExistence type="predicted"/>
<feature type="compositionally biased region" description="Basic and acidic residues" evidence="1">
    <location>
        <begin position="90"/>
        <end position="99"/>
    </location>
</feature>
<evidence type="ECO:0000313" key="4">
    <source>
        <dbReference type="Proteomes" id="UP001519295"/>
    </source>
</evidence>
<evidence type="ECO:0000256" key="1">
    <source>
        <dbReference type="SAM" id="MobiDB-lite"/>
    </source>
</evidence>
<sequence length="139" mass="14802">MPPHRDWTRRGAGRALLYWPLVAFLLAAAFPALAIPLVVGSGVGLLTIGMIGGAAGRRWRARKLARARRAVAELGEQARPGSGRTAAADARARTAEQVREPWPTGRHARRPRTRPALAPAVAATPAPEAAEEPVRRDAA</sequence>
<accession>A0ABS4W0C8</accession>
<dbReference type="Proteomes" id="UP001519295">
    <property type="component" value="Unassembled WGS sequence"/>
</dbReference>
<comment type="caution">
    <text evidence="3">The sequence shown here is derived from an EMBL/GenBank/DDBJ whole genome shotgun (WGS) entry which is preliminary data.</text>
</comment>
<name>A0ABS4W0C8_9PSEU</name>
<dbReference type="EMBL" id="JAGINU010000001">
    <property type="protein sequence ID" value="MBP2369661.1"/>
    <property type="molecule type" value="Genomic_DNA"/>
</dbReference>
<organism evidence="3 4">
    <name type="scientific">Pseudonocardia parietis</name>
    <dbReference type="NCBI Taxonomy" id="570936"/>
    <lineage>
        <taxon>Bacteria</taxon>
        <taxon>Bacillati</taxon>
        <taxon>Actinomycetota</taxon>
        <taxon>Actinomycetes</taxon>
        <taxon>Pseudonocardiales</taxon>
        <taxon>Pseudonocardiaceae</taxon>
        <taxon>Pseudonocardia</taxon>
    </lineage>
</organism>
<keyword evidence="2" id="KW-0472">Membrane</keyword>
<protein>
    <submittedName>
        <fullName evidence="3">Uncharacterized protein</fullName>
    </submittedName>
</protein>
<reference evidence="3 4" key="1">
    <citation type="submission" date="2021-03" db="EMBL/GenBank/DDBJ databases">
        <title>Sequencing the genomes of 1000 actinobacteria strains.</title>
        <authorList>
            <person name="Klenk H.-P."/>
        </authorList>
    </citation>
    <scope>NUCLEOTIDE SEQUENCE [LARGE SCALE GENOMIC DNA]</scope>
    <source>
        <strain evidence="3 4">DSM 45256</strain>
    </source>
</reference>
<feature type="transmembrane region" description="Helical" evidence="2">
    <location>
        <begin position="12"/>
        <end position="31"/>
    </location>
</feature>
<keyword evidence="4" id="KW-1185">Reference proteome</keyword>
<feature type="compositionally biased region" description="Low complexity" evidence="1">
    <location>
        <begin position="114"/>
        <end position="128"/>
    </location>
</feature>
<keyword evidence="2" id="KW-1133">Transmembrane helix</keyword>
<feature type="region of interest" description="Disordered" evidence="1">
    <location>
        <begin position="76"/>
        <end position="139"/>
    </location>
</feature>
<evidence type="ECO:0000256" key="2">
    <source>
        <dbReference type="SAM" id="Phobius"/>
    </source>
</evidence>
<feature type="transmembrane region" description="Helical" evidence="2">
    <location>
        <begin position="37"/>
        <end position="56"/>
    </location>
</feature>
<keyword evidence="2" id="KW-0812">Transmembrane</keyword>
<gene>
    <name evidence="3" type="ORF">JOF36_005357</name>
</gene>
<dbReference type="RefSeq" id="WP_210031992.1">
    <property type="nucleotide sequence ID" value="NZ_JAGINU010000001.1"/>
</dbReference>